<dbReference type="Gramene" id="OE9A019669T1">
    <property type="protein sequence ID" value="OE9A019669C1"/>
    <property type="gene ID" value="OE9A019669"/>
</dbReference>
<protein>
    <submittedName>
        <fullName evidence="4">V-type proton ATPase subunit E2</fullName>
    </submittedName>
</protein>
<comment type="similarity">
    <text evidence="1">Belongs to the V-ATPase E subunit family.</text>
</comment>
<dbReference type="Pfam" id="PF01991">
    <property type="entry name" value="vATP-synt_E"/>
    <property type="match status" value="1"/>
</dbReference>
<dbReference type="PANTHER" id="PTHR45715">
    <property type="entry name" value="ATPASE H+-TRANSPORTING V1 SUBUNIT E1A-RELATED"/>
    <property type="match status" value="1"/>
</dbReference>
<dbReference type="GO" id="GO:0046961">
    <property type="term" value="F:proton-transporting ATPase activity, rotational mechanism"/>
    <property type="evidence" value="ECO:0007669"/>
    <property type="project" value="InterPro"/>
</dbReference>
<evidence type="ECO:0000256" key="2">
    <source>
        <dbReference type="ARBA" id="ARBA00022448"/>
    </source>
</evidence>
<dbReference type="OrthoDB" id="10263003at2759"/>
<evidence type="ECO:0000256" key="1">
    <source>
        <dbReference type="ARBA" id="ARBA00005901"/>
    </source>
</evidence>
<keyword evidence="2" id="KW-0813">Transport</keyword>
<evidence type="ECO:0000313" key="5">
    <source>
        <dbReference type="Proteomes" id="UP000594638"/>
    </source>
</evidence>
<gene>
    <name evidence="4" type="ORF">OLEA9_A019669</name>
</gene>
<proteinExistence type="inferred from homology"/>
<dbReference type="AlphaFoldDB" id="A0A8S0SED8"/>
<dbReference type="GO" id="GO:0033178">
    <property type="term" value="C:proton-transporting two-sector ATPase complex, catalytic domain"/>
    <property type="evidence" value="ECO:0007669"/>
    <property type="project" value="InterPro"/>
</dbReference>
<organism evidence="4 5">
    <name type="scientific">Olea europaea subsp. europaea</name>
    <dbReference type="NCBI Taxonomy" id="158383"/>
    <lineage>
        <taxon>Eukaryota</taxon>
        <taxon>Viridiplantae</taxon>
        <taxon>Streptophyta</taxon>
        <taxon>Embryophyta</taxon>
        <taxon>Tracheophyta</taxon>
        <taxon>Spermatophyta</taxon>
        <taxon>Magnoliopsida</taxon>
        <taxon>eudicotyledons</taxon>
        <taxon>Gunneridae</taxon>
        <taxon>Pentapetalae</taxon>
        <taxon>asterids</taxon>
        <taxon>lamiids</taxon>
        <taxon>Lamiales</taxon>
        <taxon>Oleaceae</taxon>
        <taxon>Oleeae</taxon>
        <taxon>Olea</taxon>
    </lineage>
</organism>
<reference evidence="4 5" key="1">
    <citation type="submission" date="2019-12" db="EMBL/GenBank/DDBJ databases">
        <authorList>
            <person name="Alioto T."/>
            <person name="Alioto T."/>
            <person name="Gomez Garrido J."/>
        </authorList>
    </citation>
    <scope>NUCLEOTIDE SEQUENCE [LARGE SCALE GENOMIC DNA]</scope>
</reference>
<dbReference type="InterPro" id="IPR002842">
    <property type="entry name" value="ATPase_V1_Esu"/>
</dbReference>
<evidence type="ECO:0000313" key="4">
    <source>
        <dbReference type="EMBL" id="CAA2990201.1"/>
    </source>
</evidence>
<accession>A0A8S0SED8</accession>
<dbReference type="SUPFAM" id="SSF160527">
    <property type="entry name" value="V-type ATPase subunit E-like"/>
    <property type="match status" value="1"/>
</dbReference>
<keyword evidence="3" id="KW-0406">Ion transport</keyword>
<dbReference type="InterPro" id="IPR038495">
    <property type="entry name" value="ATPase_E_C"/>
</dbReference>
<keyword evidence="5" id="KW-1185">Reference proteome</keyword>
<evidence type="ECO:0000256" key="3">
    <source>
        <dbReference type="ARBA" id="ARBA00023065"/>
    </source>
</evidence>
<comment type="caution">
    <text evidence="4">The sequence shown here is derived from an EMBL/GenBank/DDBJ whole genome shotgun (WGS) entry which is preliminary data.</text>
</comment>
<dbReference type="Proteomes" id="UP000594638">
    <property type="component" value="Unassembled WGS sequence"/>
</dbReference>
<dbReference type="Gene3D" id="3.30.2320.30">
    <property type="entry name" value="ATP synthase, E subunit, C-terminal"/>
    <property type="match status" value="1"/>
</dbReference>
<sequence length="125" mass="13972">MAIFHHHNAADSHAPSCSGGVVLASQDGKIVCENTLNARLDVVFRQKLPKLRSELGRAAEAVADARSSGGGLEEWKLSQRRLRVGVATSDCQLPTGEKRRQHRLRAERRDVIQDFKFARVWKLET</sequence>
<name>A0A8S0SED8_OLEEU</name>
<dbReference type="EMBL" id="CACTIH010004220">
    <property type="protein sequence ID" value="CAA2990201.1"/>
    <property type="molecule type" value="Genomic_DNA"/>
</dbReference>